<keyword evidence="1" id="KW-0812">Transmembrane</keyword>
<gene>
    <name evidence="2" type="ORF">FHX42_001660</name>
</gene>
<evidence type="ECO:0000256" key="1">
    <source>
        <dbReference type="SAM" id="Phobius"/>
    </source>
</evidence>
<accession>A0A839DTE3</accession>
<name>A0A839DTE3_9PSEU</name>
<reference evidence="2 3" key="1">
    <citation type="submission" date="2020-07" db="EMBL/GenBank/DDBJ databases">
        <title>Sequencing the genomes of 1000 actinobacteria strains.</title>
        <authorList>
            <person name="Klenk H.-P."/>
        </authorList>
    </citation>
    <scope>NUCLEOTIDE SEQUENCE [LARGE SCALE GENOMIC DNA]</scope>
    <source>
        <strain evidence="2 3">DSM 45975</strain>
    </source>
</reference>
<comment type="caution">
    <text evidence="2">The sequence shown here is derived from an EMBL/GenBank/DDBJ whole genome shotgun (WGS) entry which is preliminary data.</text>
</comment>
<keyword evidence="3" id="KW-1185">Reference proteome</keyword>
<organism evidence="2 3">
    <name type="scientific">Halosaccharopolyspora lacisalsi</name>
    <dbReference type="NCBI Taxonomy" id="1000566"/>
    <lineage>
        <taxon>Bacteria</taxon>
        <taxon>Bacillati</taxon>
        <taxon>Actinomycetota</taxon>
        <taxon>Actinomycetes</taxon>
        <taxon>Pseudonocardiales</taxon>
        <taxon>Pseudonocardiaceae</taxon>
        <taxon>Halosaccharopolyspora</taxon>
    </lineage>
</organism>
<protein>
    <submittedName>
        <fullName evidence="2">Threonine/homoserine/homoserine lactone efflux protein</fullName>
    </submittedName>
</protein>
<keyword evidence="1" id="KW-1133">Transmembrane helix</keyword>
<sequence>MFFATVLPRFVDRTAGPVIVRLLAPGNVFAVIAVLSDGLWALGAGAARAWFARSPQRLTTIGGGGGLAMIGLRTTLAISGRGDWRRPPVR</sequence>
<keyword evidence="1" id="KW-0472">Membrane</keyword>
<dbReference type="RefSeq" id="WP_235987137.1">
    <property type="nucleotide sequence ID" value="NZ_JACGWZ010000002.1"/>
</dbReference>
<evidence type="ECO:0000313" key="3">
    <source>
        <dbReference type="Proteomes" id="UP000569329"/>
    </source>
</evidence>
<dbReference type="AlphaFoldDB" id="A0A839DTE3"/>
<dbReference type="EMBL" id="JACGWZ010000002">
    <property type="protein sequence ID" value="MBA8824313.1"/>
    <property type="molecule type" value="Genomic_DNA"/>
</dbReference>
<feature type="transmembrane region" description="Helical" evidence="1">
    <location>
        <begin position="28"/>
        <end position="51"/>
    </location>
</feature>
<evidence type="ECO:0000313" key="2">
    <source>
        <dbReference type="EMBL" id="MBA8824313.1"/>
    </source>
</evidence>
<dbReference type="Proteomes" id="UP000569329">
    <property type="component" value="Unassembled WGS sequence"/>
</dbReference>
<proteinExistence type="predicted"/>